<dbReference type="EMBL" id="VUJX02000019">
    <property type="protein sequence ID" value="KAL0929308.1"/>
    <property type="molecule type" value="Genomic_DNA"/>
</dbReference>
<accession>A0ACC3YBV0</accession>
<protein>
    <submittedName>
        <fullName evidence="1">Toxin subunit protein</fullName>
    </submittedName>
</protein>
<sequence length="503" mass="54335">MTGTLSNFVGKEDVDPTTDSVSKAVASANAARAFVLQSGLGEGLLEKVEDDRIQMTADPSVKEYIVQALAPASGDNTTERNTVAPVDNVPPEYIRAVAQEMKRVARIAALTAGPEAMPGSSQSQLTSLAVANSSPQAFVAQHVDTMEPRVAAATHTNAEISTRNSAAMMGVYDYIKGTGLSVIDSAETSEDRMRQLQGELDRHGVDLNLQSLFGSMDQLVLDEHSTVYSPAAYFVDLLEFLRHNNLNPTKTAVNTSVSGQADDLKGFALEYLLPRRPDLQHLELSSENTGTALPYVDIANGVLESFSVNYSQVILDLLNQSYKMLQTLAGTVQAAPEKRLGLLATFLSSLAPIISTKKVHITEKELRNWALNEFDNVGKLVVLDRPSGQAFDLASCLFAEDQASTATQPGGEMSMGSLDTNGHIISESSKQQVKPRIVGRVEADGTMTDTAFNRIGFIVRNIAFYSGCFNPNNLNNRFPKCQFKILSFDEAKTVMGTVSKGVI</sequence>
<proteinExistence type="predicted"/>
<dbReference type="Proteomes" id="UP000805649">
    <property type="component" value="Unassembled WGS sequence"/>
</dbReference>
<evidence type="ECO:0000313" key="1">
    <source>
        <dbReference type="EMBL" id="KAL0929308.1"/>
    </source>
</evidence>
<reference evidence="1 2" key="1">
    <citation type="journal article" date="2020" name="Phytopathology">
        <title>Genome Sequence Resources of Colletotrichum truncatum, C. plurivorum, C. musicola, and C. sojae: Four Species Pathogenic to Soybean (Glycine max).</title>
        <authorList>
            <person name="Rogerio F."/>
            <person name="Boufleur T.R."/>
            <person name="Ciampi-Guillardi M."/>
            <person name="Sukno S.A."/>
            <person name="Thon M.R."/>
            <person name="Massola Junior N.S."/>
            <person name="Baroncelli R."/>
        </authorList>
    </citation>
    <scope>NUCLEOTIDE SEQUENCE [LARGE SCALE GENOMIC DNA]</scope>
    <source>
        <strain evidence="1 2">CMES1059</strain>
    </source>
</reference>
<organism evidence="1 2">
    <name type="scientific">Colletotrichum truncatum</name>
    <name type="common">Anthracnose fungus</name>
    <name type="synonym">Colletotrichum capsici</name>
    <dbReference type="NCBI Taxonomy" id="5467"/>
    <lineage>
        <taxon>Eukaryota</taxon>
        <taxon>Fungi</taxon>
        <taxon>Dikarya</taxon>
        <taxon>Ascomycota</taxon>
        <taxon>Pezizomycotina</taxon>
        <taxon>Sordariomycetes</taxon>
        <taxon>Hypocreomycetidae</taxon>
        <taxon>Glomerellales</taxon>
        <taxon>Glomerellaceae</taxon>
        <taxon>Colletotrichum</taxon>
        <taxon>Colletotrichum truncatum species complex</taxon>
    </lineage>
</organism>
<evidence type="ECO:0000313" key="2">
    <source>
        <dbReference type="Proteomes" id="UP000805649"/>
    </source>
</evidence>
<keyword evidence="2" id="KW-1185">Reference proteome</keyword>
<name>A0ACC3YBV0_COLTU</name>
<gene>
    <name evidence="1" type="ORF">CTRU02_215761</name>
</gene>
<comment type="caution">
    <text evidence="1">The sequence shown here is derived from an EMBL/GenBank/DDBJ whole genome shotgun (WGS) entry which is preliminary data.</text>
</comment>